<feature type="domain" description="GAF" evidence="8">
    <location>
        <begin position="362"/>
        <end position="489"/>
    </location>
</feature>
<dbReference type="AlphaFoldDB" id="A0A150H246"/>
<dbReference type="Proteomes" id="UP000075714">
    <property type="component" value="Unassembled WGS sequence"/>
</dbReference>
<evidence type="ECO:0000256" key="2">
    <source>
        <dbReference type="ARBA" id="ARBA00012099"/>
    </source>
</evidence>
<dbReference type="PROSITE" id="PS00933">
    <property type="entry name" value="FGGY_KINASES_1"/>
    <property type="match status" value="1"/>
</dbReference>
<feature type="domain" description="Carbohydrate kinase FGGY C-terminal" evidence="9">
    <location>
        <begin position="131"/>
        <end position="313"/>
    </location>
</feature>
<dbReference type="Pfam" id="PF00370">
    <property type="entry name" value="FGGY_N"/>
    <property type="match status" value="1"/>
</dbReference>
<dbReference type="STRING" id="33097.A0A150H246"/>
<dbReference type="InterPro" id="IPR043129">
    <property type="entry name" value="ATPase_NBD"/>
</dbReference>
<dbReference type="OrthoDB" id="1728974at2759"/>
<keyword evidence="4" id="KW-0418">Kinase</keyword>
<dbReference type="InterPro" id="IPR029016">
    <property type="entry name" value="GAF-like_dom_sf"/>
</dbReference>
<keyword evidence="5" id="KW-0675">Receptor</keyword>
<dbReference type="InterPro" id="IPR003018">
    <property type="entry name" value="GAF"/>
</dbReference>
<dbReference type="Gene3D" id="3.30.450.40">
    <property type="match status" value="1"/>
</dbReference>
<dbReference type="Pfam" id="PF01590">
    <property type="entry name" value="GAF"/>
    <property type="match status" value="1"/>
</dbReference>
<dbReference type="UniPathway" id="UPA00618">
    <property type="reaction ID" value="UER00672"/>
</dbReference>
<evidence type="ECO:0000256" key="3">
    <source>
        <dbReference type="ARBA" id="ARBA00022679"/>
    </source>
</evidence>
<gene>
    <name evidence="10" type="ORF">GPECTOR_1g197</name>
</gene>
<dbReference type="SUPFAM" id="SSF55781">
    <property type="entry name" value="GAF domain-like"/>
    <property type="match status" value="1"/>
</dbReference>
<feature type="region of interest" description="Disordered" evidence="6">
    <location>
        <begin position="924"/>
        <end position="965"/>
    </location>
</feature>
<evidence type="ECO:0000313" key="10">
    <source>
        <dbReference type="EMBL" id="KXZ56226.1"/>
    </source>
</evidence>
<evidence type="ECO:0000256" key="5">
    <source>
        <dbReference type="ARBA" id="ARBA00023170"/>
    </source>
</evidence>
<dbReference type="Gene3D" id="3.30.420.40">
    <property type="match status" value="2"/>
</dbReference>
<dbReference type="InterPro" id="IPR018485">
    <property type="entry name" value="FGGY_C"/>
</dbReference>
<dbReference type="PANTHER" id="PTHR43095">
    <property type="entry name" value="SUGAR KINASE"/>
    <property type="match status" value="1"/>
</dbReference>
<keyword evidence="3" id="KW-0808">Transferase</keyword>
<reference evidence="11" key="1">
    <citation type="journal article" date="2016" name="Nat. Commun.">
        <title>The Gonium pectorale genome demonstrates co-option of cell cycle regulation during the evolution of multicellularity.</title>
        <authorList>
            <person name="Hanschen E.R."/>
            <person name="Marriage T.N."/>
            <person name="Ferris P.J."/>
            <person name="Hamaji T."/>
            <person name="Toyoda A."/>
            <person name="Fujiyama A."/>
            <person name="Neme R."/>
            <person name="Noguchi H."/>
            <person name="Minakuchi Y."/>
            <person name="Suzuki M."/>
            <person name="Kawai-Toyooka H."/>
            <person name="Smith D.R."/>
            <person name="Sparks H."/>
            <person name="Anderson J."/>
            <person name="Bakaric R."/>
            <person name="Luria V."/>
            <person name="Karger A."/>
            <person name="Kirschner M.W."/>
            <person name="Durand P.M."/>
            <person name="Michod R.E."/>
            <person name="Nozaki H."/>
            <person name="Olson B.J."/>
        </authorList>
    </citation>
    <scope>NUCLEOTIDE SEQUENCE [LARGE SCALE GENOMIC DNA]</scope>
    <source>
        <strain evidence="11">NIES-2863</strain>
    </source>
</reference>
<dbReference type="SUPFAM" id="SSF53067">
    <property type="entry name" value="Actin-like ATPase domain"/>
    <property type="match status" value="2"/>
</dbReference>
<dbReference type="InterPro" id="IPR018483">
    <property type="entry name" value="Carb_kinase_FGGY_CS"/>
</dbReference>
<keyword evidence="11" id="KW-1185">Reference proteome</keyword>
<evidence type="ECO:0000256" key="6">
    <source>
        <dbReference type="SAM" id="MobiDB-lite"/>
    </source>
</evidence>
<feature type="region of interest" description="Disordered" evidence="6">
    <location>
        <begin position="1021"/>
        <end position="1065"/>
    </location>
</feature>
<evidence type="ECO:0000259" key="8">
    <source>
        <dbReference type="Pfam" id="PF01590"/>
    </source>
</evidence>
<feature type="domain" description="Carbohydrate kinase FGGY N-terminal" evidence="7">
    <location>
        <begin position="2"/>
        <end position="121"/>
    </location>
</feature>
<feature type="compositionally biased region" description="Gly residues" evidence="6">
    <location>
        <begin position="937"/>
        <end position="964"/>
    </location>
</feature>
<dbReference type="PANTHER" id="PTHR43095:SF5">
    <property type="entry name" value="XYLULOSE KINASE"/>
    <property type="match status" value="1"/>
</dbReference>
<protein>
    <recommendedName>
        <fullName evidence="2">glycerol kinase</fullName>
        <ecNumber evidence="2">2.7.1.30</ecNumber>
    </recommendedName>
</protein>
<proteinExistence type="predicted"/>
<evidence type="ECO:0000313" key="11">
    <source>
        <dbReference type="Proteomes" id="UP000075714"/>
    </source>
</evidence>
<dbReference type="EMBL" id="LSYV01000002">
    <property type="protein sequence ID" value="KXZ56226.1"/>
    <property type="molecule type" value="Genomic_DNA"/>
</dbReference>
<dbReference type="EC" id="2.7.1.30" evidence="2"/>
<comment type="caution">
    <text evidence="10">The sequence shown here is derived from an EMBL/GenBank/DDBJ whole genome shotgun (WGS) entry which is preliminary data.</text>
</comment>
<dbReference type="InterPro" id="IPR018484">
    <property type="entry name" value="FGGY_N"/>
</dbReference>
<evidence type="ECO:0000256" key="4">
    <source>
        <dbReference type="ARBA" id="ARBA00022777"/>
    </source>
</evidence>
<sequence length="1065" mass="107513">MVPSFTITKLLWLKRHEPDVFSKAARVLLPHDYVNMWLTGQCVMECGDASGTGVLDVAGRRWDEGAMAAVDERVRDMFPPLVPSPDQAIGTLRPEAAAELGLPAGILVAPGSGDNAMSALGAGAAGDGATVMSLGTSGTIFAKSPTPILDPTGVICPFCDATGGYLPLLCTLNCTRVLEEVREAFGLDHEELTRLAEGEPPGCGGATWLPYMIGERTPCWPHASGALLGLRPGFLRPGLLYRAAIEGATLSLLSGFRRMQAAGLRPSSELLLVGGGARNRLWRQVVADAFQMTVLLPAEADSAALGAALQAAAVVTGRSVAEYVTEHRPPMQSEDSLSHLRRLLSAVAGGVSGTTEDAWLNRLDTAVGILQEQLEADQASLYAVFDGGCTFALLSSSGVASEELQRGLPLSVHADATNSASVLLSAQAPQIRASAPPAHPSTASLPGALDSLPSDWQRLASRHGLQHFTAVPLRSGSLVLGVLALASRQGAVPPACWHGELLGAVGATLALLLQPRQVDIAASILSDVHEARNVDELDGSAAAIFEEQARRKSSYSRFSMNLGGDTCLPLAGGMPETLASAARGSTSRRSIDVARASATPGPGHGMLFHGRERTMSALVACNGEGAVAATVTAVPRLLQPPSSIFGGFAPSEAGTGVDTSTANNCQSSSPFTRGDVPCLPDGAFSRVSLPEHALAMPGLGLGLGLATSFSMGQPGGPGGIDRTLGNGGALKAGARGHTLSLGNTLLGEALQKDAGLWISDCTLYLQEVKTFPRDIVVSRGGRAVHSITVCGGRAGGSPLLGAYCVYGSVLPRQLLRAVTLEVEQLLKLLAPSVSARLASPVLRDEWRYLHDEVLEPAKVDTLKRMPRGSSSAIDVSVGGVGASGLSGAPSAVGAVAGNGPGQGAGAGVAAQQLTAAVGAGAGGAPSGLKCSSSGDNTEGGGGGGAGGGSGGSGPGDRAAGGGGALEAAVQRQQSLLGFLMGTDAAVAAAAAAAAAGTSINLGPPPPSNVVPSGVYLANGSQVPHAAGHGGGGGGGGAGRELPGQEPSLADVLHDAAVAPPPSRAW</sequence>
<dbReference type="Pfam" id="PF02782">
    <property type="entry name" value="FGGY_C"/>
    <property type="match status" value="1"/>
</dbReference>
<feature type="compositionally biased region" description="Gly residues" evidence="6">
    <location>
        <begin position="1027"/>
        <end position="1038"/>
    </location>
</feature>
<accession>A0A150H246</accession>
<evidence type="ECO:0000259" key="7">
    <source>
        <dbReference type="Pfam" id="PF00370"/>
    </source>
</evidence>
<name>A0A150H246_GONPE</name>
<evidence type="ECO:0000259" key="9">
    <source>
        <dbReference type="Pfam" id="PF02782"/>
    </source>
</evidence>
<comment type="pathway">
    <text evidence="1">Polyol metabolism; glycerol degradation via glycerol kinase pathway; sn-glycerol 3-phosphate from glycerol: step 1/1.</text>
</comment>
<dbReference type="GO" id="GO:0004370">
    <property type="term" value="F:glycerol kinase activity"/>
    <property type="evidence" value="ECO:0007669"/>
    <property type="project" value="UniProtKB-EC"/>
</dbReference>
<dbReference type="GO" id="GO:0019563">
    <property type="term" value="P:glycerol catabolic process"/>
    <property type="evidence" value="ECO:0007669"/>
    <property type="project" value="UniProtKB-UniPathway"/>
</dbReference>
<organism evidence="10 11">
    <name type="scientific">Gonium pectorale</name>
    <name type="common">Green alga</name>
    <dbReference type="NCBI Taxonomy" id="33097"/>
    <lineage>
        <taxon>Eukaryota</taxon>
        <taxon>Viridiplantae</taxon>
        <taxon>Chlorophyta</taxon>
        <taxon>core chlorophytes</taxon>
        <taxon>Chlorophyceae</taxon>
        <taxon>CS clade</taxon>
        <taxon>Chlamydomonadales</taxon>
        <taxon>Volvocaceae</taxon>
        <taxon>Gonium</taxon>
    </lineage>
</organism>
<evidence type="ECO:0000256" key="1">
    <source>
        <dbReference type="ARBA" id="ARBA00005190"/>
    </source>
</evidence>
<dbReference type="InterPro" id="IPR050406">
    <property type="entry name" value="FGGY_Carb_Kinase"/>
</dbReference>